<sequence>MIKFFAIFILVFLFLFNVSFVLAAELPNPLGGIKDPREVIGNVIRAIFGIVGSLALAIFIYGGFMWVTSAGNEEKVKKGKDMIMWAAFGLAVIFVSYALVTFVINAVVGGGGSSGGQAIETGEGILLPD</sequence>
<dbReference type="AlphaFoldDB" id="A0A1G1XZ19"/>
<name>A0A1G1XZ19_9BACT</name>
<organism evidence="2 3">
    <name type="scientific">Candidatus Buchananbacteria bacterium RIFCSPHIGHO2_01_FULL_39_14</name>
    <dbReference type="NCBI Taxonomy" id="1797532"/>
    <lineage>
        <taxon>Bacteria</taxon>
        <taxon>Candidatus Buchananiibacteriota</taxon>
    </lineage>
</organism>
<feature type="transmembrane region" description="Helical" evidence="1">
    <location>
        <begin position="47"/>
        <end position="70"/>
    </location>
</feature>
<evidence type="ECO:0000313" key="2">
    <source>
        <dbReference type="EMBL" id="OGY45278.1"/>
    </source>
</evidence>
<evidence type="ECO:0000313" key="3">
    <source>
        <dbReference type="Proteomes" id="UP000178930"/>
    </source>
</evidence>
<evidence type="ECO:0008006" key="4">
    <source>
        <dbReference type="Google" id="ProtNLM"/>
    </source>
</evidence>
<dbReference type="STRING" id="1797532.A2729_00345"/>
<dbReference type="Proteomes" id="UP000178930">
    <property type="component" value="Unassembled WGS sequence"/>
</dbReference>
<protein>
    <recommendedName>
        <fullName evidence="4">TrbC/VIRB2 family protein</fullName>
    </recommendedName>
</protein>
<dbReference type="EMBL" id="MHIB01000003">
    <property type="protein sequence ID" value="OGY45278.1"/>
    <property type="molecule type" value="Genomic_DNA"/>
</dbReference>
<keyword evidence="1" id="KW-0812">Transmembrane</keyword>
<keyword evidence="1" id="KW-0472">Membrane</keyword>
<gene>
    <name evidence="2" type="ORF">A2729_00345</name>
</gene>
<dbReference type="InterPro" id="IPR043993">
    <property type="entry name" value="T4SS_pilin"/>
</dbReference>
<comment type="caution">
    <text evidence="2">The sequence shown here is derived from an EMBL/GenBank/DDBJ whole genome shotgun (WGS) entry which is preliminary data.</text>
</comment>
<dbReference type="Pfam" id="PF18895">
    <property type="entry name" value="T4SS_pilin"/>
    <property type="match status" value="1"/>
</dbReference>
<proteinExistence type="predicted"/>
<evidence type="ECO:0000256" key="1">
    <source>
        <dbReference type="SAM" id="Phobius"/>
    </source>
</evidence>
<accession>A0A1G1XZ19</accession>
<reference evidence="2 3" key="1">
    <citation type="journal article" date="2016" name="Nat. Commun.">
        <title>Thousands of microbial genomes shed light on interconnected biogeochemical processes in an aquifer system.</title>
        <authorList>
            <person name="Anantharaman K."/>
            <person name="Brown C.T."/>
            <person name="Hug L.A."/>
            <person name="Sharon I."/>
            <person name="Castelle C.J."/>
            <person name="Probst A.J."/>
            <person name="Thomas B.C."/>
            <person name="Singh A."/>
            <person name="Wilkins M.J."/>
            <person name="Karaoz U."/>
            <person name="Brodie E.L."/>
            <person name="Williams K.H."/>
            <person name="Hubbard S.S."/>
            <person name="Banfield J.F."/>
        </authorList>
    </citation>
    <scope>NUCLEOTIDE SEQUENCE [LARGE SCALE GENOMIC DNA]</scope>
</reference>
<feature type="transmembrane region" description="Helical" evidence="1">
    <location>
        <begin position="82"/>
        <end position="104"/>
    </location>
</feature>
<keyword evidence="1" id="KW-1133">Transmembrane helix</keyword>